<proteinExistence type="predicted"/>
<dbReference type="InterPro" id="IPR041985">
    <property type="entry name" value="Ribosomal_eL14_KOW"/>
</dbReference>
<gene>
    <name evidence="3" type="ORF">Q4T40_15550</name>
</gene>
<organism evidence="3 4">
    <name type="scientific">Anaeroselena agilis</name>
    <dbReference type="NCBI Taxonomy" id="3063788"/>
    <lineage>
        <taxon>Bacteria</taxon>
        <taxon>Bacillati</taxon>
        <taxon>Bacillota</taxon>
        <taxon>Negativicutes</taxon>
        <taxon>Acetonemataceae</taxon>
        <taxon>Anaeroselena</taxon>
    </lineage>
</organism>
<name>A0ABU3P0U6_9FIRM</name>
<keyword evidence="1" id="KW-0689">Ribosomal protein</keyword>
<accession>A0ABU3P0U6</accession>
<dbReference type="InterPro" id="IPR008991">
    <property type="entry name" value="Translation_prot_SH3-like_sf"/>
</dbReference>
<dbReference type="SUPFAM" id="SSF50104">
    <property type="entry name" value="Translation proteins SH3-like domain"/>
    <property type="match status" value="1"/>
</dbReference>
<comment type="caution">
    <text evidence="3">The sequence shown here is derived from an EMBL/GenBank/DDBJ whole genome shotgun (WGS) entry which is preliminary data.</text>
</comment>
<dbReference type="EMBL" id="JAUOZS010000001">
    <property type="protein sequence ID" value="MDT8902664.1"/>
    <property type="molecule type" value="Genomic_DNA"/>
</dbReference>
<dbReference type="CDD" id="cd06088">
    <property type="entry name" value="KOW_RPL14"/>
    <property type="match status" value="1"/>
</dbReference>
<keyword evidence="2" id="KW-0687">Ribonucleoprotein</keyword>
<evidence type="ECO:0000313" key="4">
    <source>
        <dbReference type="Proteomes" id="UP001254848"/>
    </source>
</evidence>
<reference evidence="3 4" key="1">
    <citation type="submission" date="2023-07" db="EMBL/GenBank/DDBJ databases">
        <title>The novel representative of Negativicutes class, Anaeroselena agilis gen. nov. sp. nov.</title>
        <authorList>
            <person name="Prokofeva M.I."/>
            <person name="Elcheninov A.G."/>
            <person name="Klyukina A."/>
            <person name="Kublanov I.V."/>
            <person name="Frolov E.N."/>
            <person name="Podosokorskaya O.A."/>
        </authorList>
    </citation>
    <scope>NUCLEOTIDE SEQUENCE [LARGE SCALE GENOMIC DNA]</scope>
    <source>
        <strain evidence="3 4">4137-cl</strain>
    </source>
</reference>
<evidence type="ECO:0000256" key="1">
    <source>
        <dbReference type="ARBA" id="ARBA00022980"/>
    </source>
</evidence>
<evidence type="ECO:0000313" key="3">
    <source>
        <dbReference type="EMBL" id="MDT8902664.1"/>
    </source>
</evidence>
<keyword evidence="4" id="KW-1185">Reference proteome</keyword>
<protein>
    <submittedName>
        <fullName evidence="3">KOW domain-containing RNA-binding protein</fullName>
    </submittedName>
</protein>
<evidence type="ECO:0000256" key="2">
    <source>
        <dbReference type="ARBA" id="ARBA00023274"/>
    </source>
</evidence>
<dbReference type="Proteomes" id="UP001254848">
    <property type="component" value="Unassembled WGS sequence"/>
</dbReference>
<dbReference type="RefSeq" id="WP_413781141.1">
    <property type="nucleotide sequence ID" value="NZ_JAUOZS010000001.1"/>
</dbReference>
<sequence length="105" mass="11064">MSVDRIALGQAVRSLTGRDRGRLYLVVGFAPPYILVADGRGRGAAKPKKKNVRHVGVLKFIDEGVAAVIAGGREATDREIRAALNAVADTSSDADEEGVSCPSKM</sequence>